<accession>A0A143YRB8</accession>
<dbReference type="STRING" id="640938.TR210_1366"/>
<dbReference type="PROSITE" id="PS00444">
    <property type="entry name" value="POLYPRENYL_SYNTHASE_2"/>
    <property type="match status" value="1"/>
</dbReference>
<dbReference type="PROSITE" id="PS00723">
    <property type="entry name" value="POLYPRENYL_SYNTHASE_1"/>
    <property type="match status" value="1"/>
</dbReference>
<gene>
    <name evidence="8" type="ORF">SAMN05216375_12719</name>
    <name evidence="7" type="ORF">TR210_1366</name>
</gene>
<sequence>MNIHAMWDRYPLLQAELVATNELLEKNITIKNQAVREAILARLLSGGKMLRPAYCLLFSYFSSQRDAERAQAIAAAVELLHTATLMHDDVIDEAGTRRGQTTMNRAFGNQIAVYAGDYLFTVCFRLLSQYADNAAVLKIDTNGMESILIGELNQMDMRYNPNMRMRDYLRQIQGKTAQLFALSCYAGAYGADEDEKLAQLAYRIGHNIGMAFQVMDDVLDYTQDEKTLGKPALSDFRNGIYTAPVLYAMQADRKAFAAYVAKGADVTAEELAEIHDLVERCGGNRAAQALAKKYTTKALKLIKKLPDQPVKETLTKITEQLLYRNM</sequence>
<dbReference type="AlphaFoldDB" id="A0A143YRB8"/>
<evidence type="ECO:0000256" key="1">
    <source>
        <dbReference type="ARBA" id="ARBA00001946"/>
    </source>
</evidence>
<evidence type="ECO:0000256" key="2">
    <source>
        <dbReference type="ARBA" id="ARBA00006706"/>
    </source>
</evidence>
<dbReference type="GO" id="GO:0046872">
    <property type="term" value="F:metal ion binding"/>
    <property type="evidence" value="ECO:0007669"/>
    <property type="project" value="UniProtKB-KW"/>
</dbReference>
<dbReference type="InterPro" id="IPR000092">
    <property type="entry name" value="Polyprenyl_synt"/>
</dbReference>
<protein>
    <submittedName>
        <fullName evidence="8">Heptaprenyl diphosphate synthase</fullName>
    </submittedName>
    <submittedName>
        <fullName evidence="7">Polyprenyl synthetase</fullName>
    </submittedName>
</protein>
<reference evidence="8 10" key="2">
    <citation type="submission" date="2016-10" db="EMBL/GenBank/DDBJ databases">
        <authorList>
            <person name="Varghese N."/>
            <person name="Submissions S."/>
        </authorList>
    </citation>
    <scope>NUCLEOTIDE SEQUENCE [LARGE SCALE GENOMIC DNA]</scope>
    <source>
        <strain evidence="8 10">DSM 22150</strain>
    </source>
</reference>
<evidence type="ECO:0000256" key="3">
    <source>
        <dbReference type="ARBA" id="ARBA00022679"/>
    </source>
</evidence>
<dbReference type="EMBL" id="FJNB01000009">
    <property type="protein sequence ID" value="CZQ96247.1"/>
    <property type="molecule type" value="Genomic_DNA"/>
</dbReference>
<evidence type="ECO:0000313" key="7">
    <source>
        <dbReference type="EMBL" id="CZQ96247.1"/>
    </source>
</evidence>
<dbReference type="PANTHER" id="PTHR12001">
    <property type="entry name" value="GERANYLGERANYL PYROPHOSPHATE SYNTHASE"/>
    <property type="match status" value="1"/>
</dbReference>
<evidence type="ECO:0000256" key="4">
    <source>
        <dbReference type="ARBA" id="ARBA00022723"/>
    </source>
</evidence>
<organism evidence="7 9">
    <name type="scientific">Trichococcus ilyis</name>
    <dbReference type="NCBI Taxonomy" id="640938"/>
    <lineage>
        <taxon>Bacteria</taxon>
        <taxon>Bacillati</taxon>
        <taxon>Bacillota</taxon>
        <taxon>Bacilli</taxon>
        <taxon>Lactobacillales</taxon>
        <taxon>Carnobacteriaceae</taxon>
        <taxon>Trichococcus</taxon>
    </lineage>
</organism>
<dbReference type="Proteomes" id="UP000199280">
    <property type="component" value="Unassembled WGS sequence"/>
</dbReference>
<comment type="cofactor">
    <cofactor evidence="1">
        <name>Mg(2+)</name>
        <dbReference type="ChEBI" id="CHEBI:18420"/>
    </cofactor>
</comment>
<dbReference type="GO" id="GO:0004659">
    <property type="term" value="F:prenyltransferase activity"/>
    <property type="evidence" value="ECO:0007669"/>
    <property type="project" value="InterPro"/>
</dbReference>
<dbReference type="RefSeq" id="WP_068622783.1">
    <property type="nucleotide sequence ID" value="NZ_FJNB01000009.1"/>
</dbReference>
<comment type="similarity">
    <text evidence="2 6">Belongs to the FPP/GGPP synthase family.</text>
</comment>
<keyword evidence="10" id="KW-1185">Reference proteome</keyword>
<keyword evidence="4" id="KW-0479">Metal-binding</keyword>
<dbReference type="SFLD" id="SFLDS00005">
    <property type="entry name" value="Isoprenoid_Synthase_Type_I"/>
    <property type="match status" value="1"/>
</dbReference>
<dbReference type="CDD" id="cd00685">
    <property type="entry name" value="Trans_IPPS_HT"/>
    <property type="match status" value="1"/>
</dbReference>
<evidence type="ECO:0000313" key="9">
    <source>
        <dbReference type="Proteomes" id="UP000076878"/>
    </source>
</evidence>
<dbReference type="SUPFAM" id="SSF48576">
    <property type="entry name" value="Terpenoid synthases"/>
    <property type="match status" value="1"/>
</dbReference>
<keyword evidence="3 6" id="KW-0808">Transferase</keyword>
<keyword evidence="5" id="KW-0460">Magnesium</keyword>
<evidence type="ECO:0000313" key="10">
    <source>
        <dbReference type="Proteomes" id="UP000199280"/>
    </source>
</evidence>
<dbReference type="InterPro" id="IPR008949">
    <property type="entry name" value="Isoprenoid_synthase_dom_sf"/>
</dbReference>
<name>A0A143YRB8_9LACT</name>
<dbReference type="EMBL" id="FNYT01000027">
    <property type="protein sequence ID" value="SEJ79352.1"/>
    <property type="molecule type" value="Genomic_DNA"/>
</dbReference>
<reference evidence="7 9" key="1">
    <citation type="submission" date="2016-02" db="EMBL/GenBank/DDBJ databases">
        <authorList>
            <person name="Wen L."/>
            <person name="He K."/>
            <person name="Yang H."/>
        </authorList>
    </citation>
    <scope>NUCLEOTIDE SEQUENCE [LARGE SCALE GENOMIC DNA]</scope>
    <source>
        <strain evidence="7">Trichococcus_R210</strain>
    </source>
</reference>
<dbReference type="Gene3D" id="1.10.600.10">
    <property type="entry name" value="Farnesyl Diphosphate Synthase"/>
    <property type="match status" value="1"/>
</dbReference>
<dbReference type="PANTHER" id="PTHR12001:SF69">
    <property type="entry name" value="ALL TRANS-POLYPRENYL-DIPHOSPHATE SYNTHASE PDSS1"/>
    <property type="match status" value="1"/>
</dbReference>
<dbReference type="InterPro" id="IPR033749">
    <property type="entry name" value="Polyprenyl_synt_CS"/>
</dbReference>
<evidence type="ECO:0000256" key="5">
    <source>
        <dbReference type="ARBA" id="ARBA00022842"/>
    </source>
</evidence>
<dbReference type="Proteomes" id="UP000076878">
    <property type="component" value="Unassembled WGS sequence"/>
</dbReference>
<dbReference type="Pfam" id="PF00348">
    <property type="entry name" value="polyprenyl_synt"/>
    <property type="match status" value="1"/>
</dbReference>
<dbReference type="OrthoDB" id="9805316at2"/>
<evidence type="ECO:0000256" key="6">
    <source>
        <dbReference type="RuleBase" id="RU004466"/>
    </source>
</evidence>
<proteinExistence type="inferred from homology"/>
<evidence type="ECO:0000313" key="8">
    <source>
        <dbReference type="EMBL" id="SEJ79352.1"/>
    </source>
</evidence>
<dbReference type="GO" id="GO:0008299">
    <property type="term" value="P:isoprenoid biosynthetic process"/>
    <property type="evidence" value="ECO:0007669"/>
    <property type="project" value="InterPro"/>
</dbReference>